<gene>
    <name evidence="5" type="ORF">A6K24_24230</name>
</gene>
<dbReference type="RefSeq" id="WP_066333853.1">
    <property type="nucleotide sequence ID" value="NZ_LWSG01000021.1"/>
</dbReference>
<proteinExistence type="inferred from homology"/>
<dbReference type="InterPro" id="IPR052700">
    <property type="entry name" value="Carb_kinase_PfkB-like"/>
</dbReference>
<dbReference type="InterPro" id="IPR002173">
    <property type="entry name" value="Carboh/pur_kinase_PfkB_CS"/>
</dbReference>
<organism evidence="5 6">
    <name type="scientific">Metabacillus litoralis</name>
    <dbReference type="NCBI Taxonomy" id="152268"/>
    <lineage>
        <taxon>Bacteria</taxon>
        <taxon>Bacillati</taxon>
        <taxon>Bacillota</taxon>
        <taxon>Bacilli</taxon>
        <taxon>Bacillales</taxon>
        <taxon>Bacillaceae</taxon>
        <taxon>Metabacillus</taxon>
    </lineage>
</organism>
<dbReference type="EMBL" id="LWSG01000021">
    <property type="protein sequence ID" value="OAS85347.1"/>
    <property type="molecule type" value="Genomic_DNA"/>
</dbReference>
<keyword evidence="3" id="KW-0418">Kinase</keyword>
<evidence type="ECO:0000313" key="5">
    <source>
        <dbReference type="EMBL" id="OAS85347.1"/>
    </source>
</evidence>
<dbReference type="Proteomes" id="UP000078534">
    <property type="component" value="Unassembled WGS sequence"/>
</dbReference>
<accession>A0A179SUD6</accession>
<dbReference type="PANTHER" id="PTHR43320:SF3">
    <property type="entry name" value="CARBOHYDRATE KINASE PFKB DOMAIN-CONTAINING PROTEIN"/>
    <property type="match status" value="1"/>
</dbReference>
<comment type="similarity">
    <text evidence="1">Belongs to the carbohydrate kinase PfkB family.</text>
</comment>
<protein>
    <recommendedName>
        <fullName evidence="4">Carbohydrate kinase PfkB domain-containing protein</fullName>
    </recommendedName>
</protein>
<dbReference type="PANTHER" id="PTHR43320">
    <property type="entry name" value="SUGAR KINASE"/>
    <property type="match status" value="1"/>
</dbReference>
<name>A0A179SUD6_9BACI</name>
<evidence type="ECO:0000256" key="1">
    <source>
        <dbReference type="ARBA" id="ARBA00010688"/>
    </source>
</evidence>
<dbReference type="InterPro" id="IPR011611">
    <property type="entry name" value="PfkB_dom"/>
</dbReference>
<dbReference type="InterPro" id="IPR029056">
    <property type="entry name" value="Ribokinase-like"/>
</dbReference>
<reference evidence="6" key="1">
    <citation type="submission" date="2016-04" db="EMBL/GenBank/DDBJ databases">
        <authorList>
            <person name="Lyu Z."/>
            <person name="Lyu W."/>
        </authorList>
    </citation>
    <scope>NUCLEOTIDE SEQUENCE [LARGE SCALE GENOMIC DNA]</scope>
    <source>
        <strain evidence="6">C44</strain>
    </source>
</reference>
<evidence type="ECO:0000256" key="3">
    <source>
        <dbReference type="ARBA" id="ARBA00022777"/>
    </source>
</evidence>
<dbReference type="STRING" id="152268.A6K24_24230"/>
<evidence type="ECO:0000313" key="6">
    <source>
        <dbReference type="Proteomes" id="UP000078534"/>
    </source>
</evidence>
<dbReference type="GO" id="GO:0016301">
    <property type="term" value="F:kinase activity"/>
    <property type="evidence" value="ECO:0007669"/>
    <property type="project" value="UniProtKB-KW"/>
</dbReference>
<feature type="domain" description="Carbohydrate kinase PfkB" evidence="4">
    <location>
        <begin position="19"/>
        <end position="256"/>
    </location>
</feature>
<dbReference type="NCBIfam" id="NF007321">
    <property type="entry name" value="PRK09813.1"/>
    <property type="match status" value="1"/>
</dbReference>
<dbReference type="PROSITE" id="PS00584">
    <property type="entry name" value="PFKB_KINASES_2"/>
    <property type="match status" value="1"/>
</dbReference>
<dbReference type="Pfam" id="PF00294">
    <property type="entry name" value="PfkB"/>
    <property type="match status" value="1"/>
</dbReference>
<dbReference type="SUPFAM" id="SSF53613">
    <property type="entry name" value="Ribokinase-like"/>
    <property type="match status" value="1"/>
</dbReference>
<keyword evidence="6" id="KW-1185">Reference proteome</keyword>
<dbReference type="Gene3D" id="3.40.1190.20">
    <property type="match status" value="1"/>
</dbReference>
<dbReference type="OrthoDB" id="9775849at2"/>
<evidence type="ECO:0000259" key="4">
    <source>
        <dbReference type="Pfam" id="PF00294"/>
    </source>
</evidence>
<evidence type="ECO:0000256" key="2">
    <source>
        <dbReference type="ARBA" id="ARBA00022679"/>
    </source>
</evidence>
<keyword evidence="2" id="KW-0808">Transferase</keyword>
<comment type="caution">
    <text evidence="5">The sequence shown here is derived from an EMBL/GenBank/DDBJ whole genome shotgun (WGS) entry which is preliminary data.</text>
</comment>
<dbReference type="AlphaFoldDB" id="A0A179SUD6"/>
<sequence length="260" mass="28894">MKIAAVGFNCVDIYENLQRLYPTGNGIDFVIHMSRFGLQTSVVSVVGDDEYGQLMIDTLKKEGIELSHLREEAGNTAVIKMQLNGNDRVHGELLEGVMKDFSLTSDDIEFLKEFDYVHTDLFGKVIDLLPTIRSNGSKVIFDFSTYHHKPEIKTILPHVNYAFFSYDQHDEYIEEFMKKAKSHGPKIVTVTIGENGSLSYDGTTFYKEAAIEVDVVNTVGAGDSFIAGFMFGVVNGFSVQDCLKNGAKTAAGVIAKFEPY</sequence>